<organism evidence="1 2">
    <name type="scientific">Hyalangium minutum</name>
    <dbReference type="NCBI Taxonomy" id="394096"/>
    <lineage>
        <taxon>Bacteria</taxon>
        <taxon>Pseudomonadati</taxon>
        <taxon>Myxococcota</taxon>
        <taxon>Myxococcia</taxon>
        <taxon>Myxococcales</taxon>
        <taxon>Cystobacterineae</taxon>
        <taxon>Archangiaceae</taxon>
        <taxon>Hyalangium</taxon>
    </lineage>
</organism>
<gene>
    <name evidence="1" type="ORF">DB31_0949</name>
</gene>
<dbReference type="PROSITE" id="PS51257">
    <property type="entry name" value="PROKAR_LIPOPROTEIN"/>
    <property type="match status" value="1"/>
</dbReference>
<evidence type="ECO:0000313" key="1">
    <source>
        <dbReference type="EMBL" id="KFE66476.1"/>
    </source>
</evidence>
<evidence type="ECO:0000313" key="2">
    <source>
        <dbReference type="Proteomes" id="UP000028725"/>
    </source>
</evidence>
<dbReference type="SUPFAM" id="SSF55486">
    <property type="entry name" value="Metalloproteases ('zincins'), catalytic domain"/>
    <property type="match status" value="1"/>
</dbReference>
<reference evidence="1 2" key="1">
    <citation type="submission" date="2014-04" db="EMBL/GenBank/DDBJ databases">
        <title>Genome assembly of Hyalangium minutum DSM 14724.</title>
        <authorList>
            <person name="Sharma G."/>
            <person name="Subramanian S."/>
        </authorList>
    </citation>
    <scope>NUCLEOTIDE SEQUENCE [LARGE SCALE GENOMIC DNA]</scope>
    <source>
        <strain evidence="1 2">DSM 14724</strain>
    </source>
</reference>
<name>A0A085WFL3_9BACT</name>
<accession>A0A085WFL3</accession>
<dbReference type="EMBL" id="JMCB01000010">
    <property type="protein sequence ID" value="KFE66476.1"/>
    <property type="molecule type" value="Genomic_DNA"/>
</dbReference>
<keyword evidence="2" id="KW-1185">Reference proteome</keyword>
<protein>
    <submittedName>
        <fullName evidence="1">Uncharacterized protein</fullName>
    </submittedName>
</protein>
<dbReference type="PATRIC" id="fig|394096.3.peg.5296"/>
<dbReference type="Proteomes" id="UP000028725">
    <property type="component" value="Unassembled WGS sequence"/>
</dbReference>
<dbReference type="STRING" id="394096.DB31_0949"/>
<comment type="caution">
    <text evidence="1">The sequence shown here is derived from an EMBL/GenBank/DDBJ whole genome shotgun (WGS) entry which is preliminary data.</text>
</comment>
<dbReference type="AlphaFoldDB" id="A0A085WFL3"/>
<dbReference type="RefSeq" id="WP_044192361.1">
    <property type="nucleotide sequence ID" value="NZ_JMCB01000010.1"/>
</dbReference>
<sequence length="423" mass="45744">MHRSAIAAALLLLTACEPVPQDPVRVRALVLSGNGSYVTQEVTLNTITDIIHMEGSVAKLIGGARIVLDSADPELQVPTLTEEGFANALIKSDGRPVTANWIEQDGVLWPADFHTWNLATTYYNFEKAREYFNTVGNIPQADFGKDPATVYYFADFTLKDSNPEPIKDNALWFAPTQSFMVVPFDELQKAPLAINSGVMAHEYSHMIFNLKVYGSRRLPPPITEWGAVGTSPGANLIKALDEGLADYHGYGVTCKSATGCDPRFLRTSFEDKLSNDRDLSKSDRCMDLGLRNSLQNSGLGTFSGQGLEYKLGSILASALYQAGESTGQREVLMRAIVSAYSDETANNPGLKQLISLVGSNQTDFNLTSVSAVFIKHVTDVPLKTALCNELIDHLQVPAADLVGPGLPCPAAAQGGNTCTRINP</sequence>
<proteinExistence type="predicted"/>
<dbReference type="OrthoDB" id="5493276at2"/>